<dbReference type="Proteomes" id="UP000216361">
    <property type="component" value="Unassembled WGS sequence"/>
</dbReference>
<accession>A0A255XLK5</accession>
<reference evidence="1 2" key="1">
    <citation type="submission" date="2017-07" db="EMBL/GenBank/DDBJ databases">
        <title>Elstera cyanobacteriorum sp. nov., a novel bacterium isolated from cyanobacterial aggregates in a eutrophic lake.</title>
        <authorList>
            <person name="Cai H."/>
        </authorList>
    </citation>
    <scope>NUCLEOTIDE SEQUENCE [LARGE SCALE GENOMIC DNA]</scope>
    <source>
        <strain evidence="1 2">TH019</strain>
    </source>
</reference>
<dbReference type="AlphaFoldDB" id="A0A255XLK5"/>
<proteinExistence type="predicted"/>
<name>A0A255XLK5_9PROT</name>
<dbReference type="PRINTS" id="PR00313">
    <property type="entry name" value="CABNDNGRPT"/>
</dbReference>
<keyword evidence="2" id="KW-1185">Reference proteome</keyword>
<dbReference type="OrthoDB" id="7670174at2"/>
<comment type="caution">
    <text evidence="1">The sequence shown here is derived from an EMBL/GenBank/DDBJ whole genome shotgun (WGS) entry which is preliminary data.</text>
</comment>
<sequence>MAIAGFNSTYYVQQYPDVLLAISQGVFKTAEEHFTKFGAKEGRNPNAFFDSKYYLAQNQDVLQAVAAGTFASAYDHYIKNGGTEGRVPSAALASFDGAKYLAANADVKAAGFTEKTAVSHYVLYGAAEGRSGTSSSTGQTVTLTTAQDSITGSDAADIIRGVAGAAVGAQDQTTLNSSDVLDGGKGEDALVVNMTGGGAYQGGATIKNIETLQIGSNLAAATFDYNVNAGSYEVTGVNKVVYDQITTGETLTVNNIVPTATGTVTPTLSWENEAGSAAGTIAATYRQASIQGTADNQAIVLKNVSAGAGGGVNGVMNIASGMEKFTITSDGTTANTLNNATGGTVDLTSGVSANNSASSSLKTVVINGAQEFGKKAGVIGSTGLTDRTAGVDGGITAGSTASNLISVASSVTEVDASAATGAVDIRFTQNTTKTTGDNVTFKGGSGDDYVEFELGNVSATGGAGADTFAFITTASGVTNSTYGSGDTVTGGAGSDALQLGLNGSGTYTLSTTEFANTTGVDVLDLRGATNTVTLSSAVVAAADAGTFTVRTDRIVQTSTTNSANAAGTGSQEDASTNTINITQLNAGQGISIVGGSGSDRIVGNNATINAATIIDAGTNAGTAGRYDTLTVVNSAVLDRTDLANVKGLEGLILVENVTGASQFNIELTSDFLLNNTQASNSTSTSIDDTVFQIGTVGAADGTALNAGDTVTIDISGLLNATRNGLATSITGRGIDVSSLTAAGVTINYVVDGATATTAQRDLVLKTDATGRAGLLSSAAFATGAAAASFEVTGTAGNDTITITGTTNDAVDAGAGNDAITLTGGVNLVAASTIEGGAGTDTLTVSGGSTLNAGTIQNVELLDLTGNTTMTSAQHGGFVAINGSGANTVTISDAASFTTSGTVENYVLGNFANSVTLSTGTTAVTGGTDADTISGTAAQLLAGTGGGFNAGTGTDTLNITSMAANTALTAAMVSNFETINVTGYTSGTLTLINGNFSATANTVNASTITANMTVDISGLTTANGATTVTLGSGNDTLATSITNGGNNNLTIDFGAGNATITDIAANGTGIFTFKATNTATATTSLNFAATTADLASGDVFDFNLDVVGIGATGASVARQVIVTAGANTTLLFDVDGNNIYSVGDIQITLVGQNIAAGAFNIVSGNLVIA</sequence>
<dbReference type="EMBL" id="NOXS01000033">
    <property type="protein sequence ID" value="OYQ17853.1"/>
    <property type="molecule type" value="Genomic_DNA"/>
</dbReference>
<gene>
    <name evidence="1" type="ORF">CHR90_12830</name>
</gene>
<protein>
    <submittedName>
        <fullName evidence="1">Uncharacterized protein</fullName>
    </submittedName>
</protein>
<evidence type="ECO:0000313" key="1">
    <source>
        <dbReference type="EMBL" id="OYQ17853.1"/>
    </source>
</evidence>
<evidence type="ECO:0000313" key="2">
    <source>
        <dbReference type="Proteomes" id="UP000216361"/>
    </source>
</evidence>
<dbReference type="RefSeq" id="WP_094409415.1">
    <property type="nucleotide sequence ID" value="NZ_BMJZ01000002.1"/>
</dbReference>
<organism evidence="1 2">
    <name type="scientific">Elstera cyanobacteriorum</name>
    <dbReference type="NCBI Taxonomy" id="2022747"/>
    <lineage>
        <taxon>Bacteria</taxon>
        <taxon>Pseudomonadati</taxon>
        <taxon>Pseudomonadota</taxon>
        <taxon>Alphaproteobacteria</taxon>
        <taxon>Rhodospirillales</taxon>
        <taxon>Rhodospirillaceae</taxon>
        <taxon>Elstera</taxon>
    </lineage>
</organism>